<protein>
    <submittedName>
        <fullName evidence="2">Serine hydrolase</fullName>
    </submittedName>
</protein>
<evidence type="ECO:0000313" key="2">
    <source>
        <dbReference type="EMBL" id="MUG47047.1"/>
    </source>
</evidence>
<sequence length="310" mass="35687">MNILWKDKKQNLTDVFRKEKIHSCLISRNSNFIFEYFKNKKQKNKNNMHKINSCTKSIASSLIGIAYDKGLISSLSTPIVEYFPILVKDSDPRKSTITIDHLLTMSAGFNWPEMGEWGGWPQMIHSPNWVNYVLERPLAHAPGEHMNYNSGCSHLLMAILQKTTGTNAQEFANDHLFSKLKFSDYIWHKDPQGINIGGFGIHLTIQDMHKVGQLFLNNGRWDGKQLIHGDWVELTTQPVFLTYKHFGHYCRHWWSSATSEDERFYFAMGMGGQYICVIPSREMVITITCDTKGDTLIPLHIIECILKSDE</sequence>
<comment type="caution">
    <text evidence="2">The sequence shown here is derived from an EMBL/GenBank/DDBJ whole genome shotgun (WGS) entry which is preliminary data.</text>
</comment>
<dbReference type="InterPro" id="IPR012338">
    <property type="entry name" value="Beta-lactam/transpept-like"/>
</dbReference>
<dbReference type="OrthoDB" id="9773047at2"/>
<accession>A0A7X2Z3W6</accession>
<feature type="domain" description="Beta-lactamase-related" evidence="1">
    <location>
        <begin position="39"/>
        <end position="293"/>
    </location>
</feature>
<dbReference type="RefSeq" id="WP_155612429.1">
    <property type="nucleotide sequence ID" value="NZ_WNZW01000009.1"/>
</dbReference>
<dbReference type="InterPro" id="IPR050789">
    <property type="entry name" value="Diverse_Enzym_Activities"/>
</dbReference>
<dbReference type="Gene3D" id="3.40.710.10">
    <property type="entry name" value="DD-peptidase/beta-lactamase superfamily"/>
    <property type="match status" value="1"/>
</dbReference>
<reference evidence="2 3" key="1">
    <citation type="submission" date="2019-11" db="EMBL/GenBank/DDBJ databases">
        <title>Draft genome sequences of five Paenibacillus species of dairy origin.</title>
        <authorList>
            <person name="Olajide A.M."/>
            <person name="Chen S."/>
            <person name="Lapointe G."/>
        </authorList>
    </citation>
    <scope>NUCLEOTIDE SEQUENCE [LARGE SCALE GENOMIC DNA]</scope>
    <source>
        <strain evidence="2 3">12CR55</strain>
    </source>
</reference>
<dbReference type="Pfam" id="PF00144">
    <property type="entry name" value="Beta-lactamase"/>
    <property type="match status" value="1"/>
</dbReference>
<evidence type="ECO:0000259" key="1">
    <source>
        <dbReference type="Pfam" id="PF00144"/>
    </source>
</evidence>
<dbReference type="PANTHER" id="PTHR43283:SF7">
    <property type="entry name" value="BETA-LACTAMASE-RELATED DOMAIN-CONTAINING PROTEIN"/>
    <property type="match status" value="1"/>
</dbReference>
<proteinExistence type="predicted"/>
<keyword evidence="2" id="KW-0378">Hydrolase</keyword>
<dbReference type="Proteomes" id="UP000447876">
    <property type="component" value="Unassembled WGS sequence"/>
</dbReference>
<name>A0A7X2Z3W6_9BACL</name>
<gene>
    <name evidence="2" type="ORF">GNP95_18900</name>
</gene>
<dbReference type="EMBL" id="WNZW01000009">
    <property type="protein sequence ID" value="MUG47047.1"/>
    <property type="molecule type" value="Genomic_DNA"/>
</dbReference>
<evidence type="ECO:0000313" key="3">
    <source>
        <dbReference type="Proteomes" id="UP000447876"/>
    </source>
</evidence>
<dbReference type="GO" id="GO:0016787">
    <property type="term" value="F:hydrolase activity"/>
    <property type="evidence" value="ECO:0007669"/>
    <property type="project" value="UniProtKB-KW"/>
</dbReference>
<dbReference type="PANTHER" id="PTHR43283">
    <property type="entry name" value="BETA-LACTAMASE-RELATED"/>
    <property type="match status" value="1"/>
</dbReference>
<dbReference type="InterPro" id="IPR001466">
    <property type="entry name" value="Beta-lactam-related"/>
</dbReference>
<dbReference type="AlphaFoldDB" id="A0A7X2Z3W6"/>
<organism evidence="2 3">
    <name type="scientific">Paenibacillus woosongensis</name>
    <dbReference type="NCBI Taxonomy" id="307580"/>
    <lineage>
        <taxon>Bacteria</taxon>
        <taxon>Bacillati</taxon>
        <taxon>Bacillota</taxon>
        <taxon>Bacilli</taxon>
        <taxon>Bacillales</taxon>
        <taxon>Paenibacillaceae</taxon>
        <taxon>Paenibacillus</taxon>
    </lineage>
</organism>
<dbReference type="SUPFAM" id="SSF56601">
    <property type="entry name" value="beta-lactamase/transpeptidase-like"/>
    <property type="match status" value="1"/>
</dbReference>